<dbReference type="UniPathway" id="UPA00079"/>
<name>A0A120KMW4_9BACT</name>
<dbReference type="NCBIfam" id="TIGR03664">
    <property type="entry name" value="fut_nucase"/>
    <property type="match status" value="1"/>
</dbReference>
<proteinExistence type="inferred from homology"/>
<dbReference type="PANTHER" id="PTHR46832:SF2">
    <property type="entry name" value="FUTALOSINE HYDROLASE"/>
    <property type="match status" value="1"/>
</dbReference>
<dbReference type="GO" id="GO:0009234">
    <property type="term" value="P:menaquinone biosynthetic process"/>
    <property type="evidence" value="ECO:0007669"/>
    <property type="project" value="UniProtKB-UniRule"/>
</dbReference>
<organism evidence="4 5">
    <name type="scientific">Desulfomicrobium orale DSM 12838</name>
    <dbReference type="NCBI Taxonomy" id="888061"/>
    <lineage>
        <taxon>Bacteria</taxon>
        <taxon>Pseudomonadati</taxon>
        <taxon>Thermodesulfobacteriota</taxon>
        <taxon>Desulfovibrionia</taxon>
        <taxon>Desulfovibrionales</taxon>
        <taxon>Desulfomicrobiaceae</taxon>
        <taxon>Desulfomicrobium</taxon>
    </lineage>
</organism>
<sequence>MIILACATERELREMLAGLEKPVENGAVRVAGCRILPCVTGVGPVAAGISAGEALARHPEATGMINAGICGSFDPERFPLGGICVARKEVWPEYGVRTDVETTPLDYPMFPDMELDAANELRLDPVFCAGEMNLRLPEAWSQGVSLTVAGVSGCPGRADFLRERYGAATENMEGFALALAARRRGIPFLEIRTVSNLAGERDKKKWNFRQAFASLRSVLPMMLEGA</sequence>
<evidence type="ECO:0000259" key="3">
    <source>
        <dbReference type="Pfam" id="PF01048"/>
    </source>
</evidence>
<dbReference type="PANTHER" id="PTHR46832">
    <property type="entry name" value="5'-METHYLTHIOADENOSINE/S-ADENOSYLHOMOCYSTEINE NUCLEOSIDASE"/>
    <property type="match status" value="1"/>
</dbReference>
<dbReference type="SUPFAM" id="SSF53167">
    <property type="entry name" value="Purine and uridine phosphorylases"/>
    <property type="match status" value="1"/>
</dbReference>
<reference evidence="5" key="1">
    <citation type="submission" date="2016-02" db="EMBL/GenBank/DDBJ databases">
        <authorList>
            <person name="Holder M.E."/>
            <person name="Ajami N.J."/>
            <person name="Petrosino J.F."/>
        </authorList>
    </citation>
    <scope>NUCLEOTIDE SEQUENCE [LARGE SCALE GENOMIC DNA]</scope>
    <source>
        <strain evidence="5">DSM 12838</strain>
    </source>
</reference>
<dbReference type="RefSeq" id="WP_066603458.1">
    <property type="nucleotide sequence ID" value="NZ_CP014230.1"/>
</dbReference>
<dbReference type="AlphaFoldDB" id="A0A120KMW4"/>
<dbReference type="GO" id="GO:0005829">
    <property type="term" value="C:cytosol"/>
    <property type="evidence" value="ECO:0007669"/>
    <property type="project" value="TreeGrafter"/>
</dbReference>
<dbReference type="EMBL" id="CP014230">
    <property type="protein sequence ID" value="AMD92296.1"/>
    <property type="molecule type" value="Genomic_DNA"/>
</dbReference>
<dbReference type="Proteomes" id="UP000063964">
    <property type="component" value="Chromosome"/>
</dbReference>
<dbReference type="Gene3D" id="3.40.50.1580">
    <property type="entry name" value="Nucleoside phosphorylase domain"/>
    <property type="match status" value="1"/>
</dbReference>
<dbReference type="GO" id="GO:0009116">
    <property type="term" value="P:nucleoside metabolic process"/>
    <property type="evidence" value="ECO:0007669"/>
    <property type="project" value="InterPro"/>
</dbReference>
<dbReference type="InterPro" id="IPR000845">
    <property type="entry name" value="Nucleoside_phosphorylase_d"/>
</dbReference>
<gene>
    <name evidence="1" type="primary">mqnB</name>
    <name evidence="4" type="ORF">AXF15_03675</name>
</gene>
<comment type="pathway">
    <text evidence="1">Quinol/quinone metabolism; menaquinone biosynthesis.</text>
</comment>
<protein>
    <recommendedName>
        <fullName evidence="1 2">Futalosine hydrolase</fullName>
        <shortName evidence="1">FL hydrolase</shortName>
        <ecNumber evidence="1 2">3.2.2.26</ecNumber>
    </recommendedName>
    <alternativeName>
        <fullName evidence="1">Futalosine nucleosidase</fullName>
    </alternativeName>
    <alternativeName>
        <fullName evidence="1">Menaquinone biosynthetic enzyme MqnB</fullName>
    </alternativeName>
</protein>
<dbReference type="STRING" id="888061.AXF15_03675"/>
<dbReference type="KEGG" id="doa:AXF15_03675"/>
<dbReference type="EC" id="3.2.2.26" evidence="1 2"/>
<dbReference type="InterPro" id="IPR035994">
    <property type="entry name" value="Nucleoside_phosphorylase_sf"/>
</dbReference>
<evidence type="ECO:0000313" key="4">
    <source>
        <dbReference type="EMBL" id="AMD92296.1"/>
    </source>
</evidence>
<comment type="similarity">
    <text evidence="1">Belongs to the PNP/UDP phosphorylase family. Futalosine hydrolase subfamily.</text>
</comment>
<dbReference type="HAMAP" id="MF_00991">
    <property type="entry name" value="MqnB"/>
    <property type="match status" value="1"/>
</dbReference>
<comment type="catalytic activity">
    <reaction evidence="1">
        <text>futalosine + H2O = dehypoxanthine futalosine + hypoxanthine</text>
        <dbReference type="Rhea" id="RHEA:25904"/>
        <dbReference type="ChEBI" id="CHEBI:15377"/>
        <dbReference type="ChEBI" id="CHEBI:17368"/>
        <dbReference type="ChEBI" id="CHEBI:58863"/>
        <dbReference type="ChEBI" id="CHEBI:58864"/>
        <dbReference type="EC" id="3.2.2.26"/>
    </reaction>
</comment>
<comment type="function">
    <text evidence="1">Catalyzes the hydrolysis of futalosine (FL) to dehypoxanthine futalosine (DHFL) and hypoxanthine, a step in the biosynthesis of menaquinone (MK, vitamin K2).</text>
</comment>
<keyword evidence="1" id="KW-0378">Hydrolase</keyword>
<dbReference type="Pfam" id="PF01048">
    <property type="entry name" value="PNP_UDP_1"/>
    <property type="match status" value="1"/>
</dbReference>
<keyword evidence="1" id="KW-0474">Menaquinone biosynthesis</keyword>
<dbReference type="OrthoDB" id="9788270at2"/>
<dbReference type="GO" id="GO:0019284">
    <property type="term" value="P:L-methionine salvage from S-adenosylmethionine"/>
    <property type="evidence" value="ECO:0007669"/>
    <property type="project" value="TreeGrafter"/>
</dbReference>
<accession>A0A120KMW4</accession>
<dbReference type="GO" id="GO:0008930">
    <property type="term" value="F:methylthioadenosine nucleosidase activity"/>
    <property type="evidence" value="ECO:0007669"/>
    <property type="project" value="TreeGrafter"/>
</dbReference>
<keyword evidence="5" id="KW-1185">Reference proteome</keyword>
<dbReference type="GO" id="GO:0008782">
    <property type="term" value="F:adenosylhomocysteine nucleosidase activity"/>
    <property type="evidence" value="ECO:0007669"/>
    <property type="project" value="TreeGrafter"/>
</dbReference>
<evidence type="ECO:0000313" key="5">
    <source>
        <dbReference type="Proteomes" id="UP000063964"/>
    </source>
</evidence>
<dbReference type="InterPro" id="IPR019963">
    <property type="entry name" value="FL_hydrolase_MqnB"/>
</dbReference>
<evidence type="ECO:0000256" key="2">
    <source>
        <dbReference type="NCBIfam" id="TIGR03664"/>
    </source>
</evidence>
<evidence type="ECO:0000256" key="1">
    <source>
        <dbReference type="HAMAP-Rule" id="MF_00991"/>
    </source>
</evidence>
<feature type="domain" description="Nucleoside phosphorylase" evidence="3">
    <location>
        <begin position="29"/>
        <end position="208"/>
    </location>
</feature>